<dbReference type="RefSeq" id="WP_014799030.1">
    <property type="nucleotide sequence ID" value="NC_018018.1"/>
</dbReference>
<keyword evidence="5" id="KW-1185">Reference proteome</keyword>
<dbReference type="InterPro" id="IPR014719">
    <property type="entry name" value="Ribosomal_bL12_C/ClpS-like"/>
</dbReference>
<proteinExistence type="predicted"/>
<dbReference type="HOGENOM" id="CLU_354407_0_0_10"/>
<evidence type="ECO:0000259" key="2">
    <source>
        <dbReference type="Pfam" id="PF19915"/>
    </source>
</evidence>
<dbReference type="STRING" id="880071.Fleli_3271"/>
<dbReference type="eggNOG" id="COG2425">
    <property type="taxonomic scope" value="Bacteria"/>
</dbReference>
<dbReference type="InterPro" id="IPR045553">
    <property type="entry name" value="bpX1"/>
</dbReference>
<evidence type="ECO:0000313" key="4">
    <source>
        <dbReference type="EMBL" id="AFM05601.1"/>
    </source>
</evidence>
<dbReference type="Pfam" id="PF19915">
    <property type="entry name" value="bpX0"/>
    <property type="match status" value="1"/>
</dbReference>
<dbReference type="GO" id="GO:0006412">
    <property type="term" value="P:translation"/>
    <property type="evidence" value="ECO:0007669"/>
    <property type="project" value="InterPro"/>
</dbReference>
<dbReference type="KEGG" id="fli:Fleli_3271"/>
<dbReference type="Gene3D" id="3.30.1390.10">
    <property type="match status" value="1"/>
</dbReference>
<feature type="domain" description="MoxR-vWA-beta-propeller ternary system" evidence="2">
    <location>
        <begin position="32"/>
        <end position="188"/>
    </location>
</feature>
<evidence type="ECO:0000259" key="3">
    <source>
        <dbReference type="Pfam" id="PF19917"/>
    </source>
</evidence>
<organism evidence="4 5">
    <name type="scientific">Bernardetia litoralis (strain ATCC 23117 / DSM 6794 / NBRC 15988 / NCIMB 1366 / Fx l1 / Sio-4)</name>
    <name type="common">Flexibacter litoralis</name>
    <dbReference type="NCBI Taxonomy" id="880071"/>
    <lineage>
        <taxon>Bacteria</taxon>
        <taxon>Pseudomonadati</taxon>
        <taxon>Bacteroidota</taxon>
        <taxon>Cytophagia</taxon>
        <taxon>Cytophagales</taxon>
        <taxon>Bernardetiaceae</taxon>
        <taxon>Bernardetia</taxon>
    </lineage>
</organism>
<keyword evidence="4" id="KW-0687">Ribonucleoprotein</keyword>
<keyword evidence="4" id="KW-0689">Ribosomal protein</keyword>
<evidence type="ECO:0000259" key="1">
    <source>
        <dbReference type="Pfam" id="PF00542"/>
    </source>
</evidence>
<dbReference type="GO" id="GO:0003735">
    <property type="term" value="F:structural constituent of ribosome"/>
    <property type="evidence" value="ECO:0007669"/>
    <property type="project" value="InterPro"/>
</dbReference>
<accession>I4ANR6</accession>
<dbReference type="GO" id="GO:0005840">
    <property type="term" value="C:ribosome"/>
    <property type="evidence" value="ECO:0007669"/>
    <property type="project" value="UniProtKB-KW"/>
</dbReference>
<dbReference type="InterPro" id="IPR013823">
    <property type="entry name" value="Ribosomal_bL12_C"/>
</dbReference>
<protein>
    <submittedName>
        <fullName evidence="4">Ribosomal protein L7/L12</fullName>
    </submittedName>
</protein>
<dbReference type="Proteomes" id="UP000006054">
    <property type="component" value="Chromosome"/>
</dbReference>
<name>I4ANR6_BERLS</name>
<dbReference type="AlphaFoldDB" id="I4ANR6"/>
<dbReference type="EMBL" id="CP003345">
    <property type="protein sequence ID" value="AFM05601.1"/>
    <property type="molecule type" value="Genomic_DNA"/>
</dbReference>
<evidence type="ECO:0000313" key="5">
    <source>
        <dbReference type="Proteomes" id="UP000006054"/>
    </source>
</evidence>
<gene>
    <name evidence="4" type="ordered locus">Fleli_3271</name>
</gene>
<reference evidence="5" key="1">
    <citation type="submission" date="2012-06" db="EMBL/GenBank/DDBJ databases">
        <title>The complete genome of Flexibacter litoralis DSM 6794.</title>
        <authorList>
            <person name="Lucas S."/>
            <person name="Copeland A."/>
            <person name="Lapidus A."/>
            <person name="Glavina del Rio T."/>
            <person name="Dalin E."/>
            <person name="Tice H."/>
            <person name="Bruce D."/>
            <person name="Goodwin L."/>
            <person name="Pitluck S."/>
            <person name="Peters L."/>
            <person name="Ovchinnikova G."/>
            <person name="Lu M."/>
            <person name="Kyrpides N."/>
            <person name="Mavromatis K."/>
            <person name="Ivanova N."/>
            <person name="Brettin T."/>
            <person name="Detter J.C."/>
            <person name="Han C."/>
            <person name="Larimer F."/>
            <person name="Land M."/>
            <person name="Hauser L."/>
            <person name="Markowitz V."/>
            <person name="Cheng J.-F."/>
            <person name="Hugenholtz P."/>
            <person name="Woyke T."/>
            <person name="Wu D."/>
            <person name="Spring S."/>
            <person name="Lang E."/>
            <person name="Kopitz M."/>
            <person name="Brambilla E."/>
            <person name="Klenk H.-P."/>
            <person name="Eisen J.A."/>
        </authorList>
    </citation>
    <scope>NUCLEOTIDE SEQUENCE [LARGE SCALE GENOMIC DNA]</scope>
    <source>
        <strain evidence="5">ATCC 23117 / DSM 6794 / NBRC 15988 / NCIMB 1366 / Sio-4</strain>
    </source>
</reference>
<dbReference type="InterPro" id="IPR045554">
    <property type="entry name" value="bpX0"/>
</dbReference>
<dbReference type="Pfam" id="PF19917">
    <property type="entry name" value="bpX1"/>
    <property type="match status" value="1"/>
</dbReference>
<sequence>MEEEKLKYYFNNYEHYFWQWEENGEVATIPNGQTIAYREYLIEILEALAPQGLPSFGGILLALIATNPSFSENDIFLIANSLQKNSTKNQIENWGKELDRVFDFMKLLSSFPNHYKTGTKRILVLQAIFENPHNAISAKKSKQLVNFLKNKKVNISKDAFSLRSFELDFKVVVLIAEKFPTKESILEKIASLPKLKKEDLEIDEENKQNFNQNKELDLVEELTKDKDTFVIGSLIKSLFAGLNIPFHNTQPSQQPLGGVSDLTNKGSYDRLLISEYANDDLIFLSRLANNEALFLNREVPPHQNDSERIFLIDISLKNWGTPKILAFAVAIAISSHPKSDSICHFYLIDEYRYRKIELDTVHNVIESLLFFGTGLTARKGLELFFEENTKKLDLSNKEIFYLSSTEAIQEKLIQSTLEDYKKYISYWIHTDLESENQKNTGKITVYKKKQNSKSYIQTLNLNLDKLWTNPPKKNKKSKDKNQKELYSLLLKDAGTRKLEVLKLLKDETQTSLKEAKDKIDNLPQTIKENLSLEDGKKLKAKFEELGATVQLVLQEEKNEEFDCPILFPEATNPKVKKYFSDTEFYLITAQKSLMRLTLKEKHQGYSVKKGWQRLYQNLDYRDGLTSITTNTEYEKMLFWLNIDKREVNIMNLKTKVKKQSVFVDWKWSNRRNILPYMHNFVYFLDDKNSYIFDWTGKEEDEVKIFNRKTHLEKPLKFYDDYVKNLAKIPKSSHRNVVLKNVKRVFINSENELVISKHKLILNSGQILKLEIADKKLEKKLIAEAESKNEFIFEDGSSIFIDRDGMIILKSSNTEIPTIYVPACLDCVLGVGTDEYFAGVDYFLPLDTNLEKIENQLFYVKFIQKFIQTIIEKS</sequence>
<dbReference type="eggNOG" id="COG0222">
    <property type="taxonomic scope" value="Bacteria"/>
</dbReference>
<feature type="domain" description="MoxR-vWA-beta-propeller ternary system" evidence="3">
    <location>
        <begin position="787"/>
        <end position="869"/>
    </location>
</feature>
<dbReference type="SUPFAM" id="SSF54736">
    <property type="entry name" value="ClpS-like"/>
    <property type="match status" value="1"/>
</dbReference>
<dbReference type="OrthoDB" id="780958at2"/>
<dbReference type="Pfam" id="PF00542">
    <property type="entry name" value="Ribosomal_L12"/>
    <property type="match status" value="1"/>
</dbReference>
<feature type="domain" description="Large ribosomal subunit protein bL12 C-terminal" evidence="1">
    <location>
        <begin position="488"/>
        <end position="551"/>
    </location>
</feature>